<feature type="region of interest" description="Disordered" evidence="1">
    <location>
        <begin position="52"/>
        <end position="98"/>
    </location>
</feature>
<dbReference type="RefSeq" id="WP_271426949.1">
    <property type="nucleotide sequence ID" value="NZ_JAQIPB010000002.1"/>
</dbReference>
<evidence type="ECO:0000256" key="1">
    <source>
        <dbReference type="SAM" id="MobiDB-lite"/>
    </source>
</evidence>
<evidence type="ECO:0000313" key="2">
    <source>
        <dbReference type="EMBL" id="MDA7415670.1"/>
    </source>
</evidence>
<organism evidence="2 3">
    <name type="scientific">Xenophilus arseniciresistens</name>
    <dbReference type="NCBI Taxonomy" id="1283306"/>
    <lineage>
        <taxon>Bacteria</taxon>
        <taxon>Pseudomonadati</taxon>
        <taxon>Pseudomonadota</taxon>
        <taxon>Betaproteobacteria</taxon>
        <taxon>Burkholderiales</taxon>
        <taxon>Comamonadaceae</taxon>
        <taxon>Xenophilus</taxon>
    </lineage>
</organism>
<comment type="caution">
    <text evidence="2">The sequence shown here is derived from an EMBL/GenBank/DDBJ whole genome shotgun (WGS) entry which is preliminary data.</text>
</comment>
<keyword evidence="3" id="KW-1185">Reference proteome</keyword>
<feature type="region of interest" description="Disordered" evidence="1">
    <location>
        <begin position="131"/>
        <end position="150"/>
    </location>
</feature>
<name>A0AAE3SYN0_9BURK</name>
<gene>
    <name evidence="2" type="ORF">PGB34_04780</name>
</gene>
<accession>A0AAE3SYN0</accession>
<feature type="compositionally biased region" description="Low complexity" evidence="1">
    <location>
        <begin position="52"/>
        <end position="64"/>
    </location>
</feature>
<dbReference type="EMBL" id="JAQIPB010000002">
    <property type="protein sequence ID" value="MDA7415670.1"/>
    <property type="molecule type" value="Genomic_DNA"/>
</dbReference>
<dbReference type="AlphaFoldDB" id="A0AAE3SYN0"/>
<evidence type="ECO:0008006" key="4">
    <source>
        <dbReference type="Google" id="ProtNLM"/>
    </source>
</evidence>
<dbReference type="Proteomes" id="UP001212602">
    <property type="component" value="Unassembled WGS sequence"/>
</dbReference>
<reference evidence="2" key="1">
    <citation type="submission" date="2023-01" db="EMBL/GenBank/DDBJ databases">
        <title>Xenophilus mangrovi sp. nov., isolated from soil of Mangrove nature reserve.</title>
        <authorList>
            <person name="Xu S."/>
            <person name="Liu Z."/>
            <person name="Xu Y."/>
        </authorList>
    </citation>
    <scope>NUCLEOTIDE SEQUENCE</scope>
    <source>
        <strain evidence="2">YW8</strain>
    </source>
</reference>
<protein>
    <recommendedName>
        <fullName evidence="4">Cellulose biosynthesis protein BcsR</fullName>
    </recommendedName>
</protein>
<sequence length="150" mass="14984">MNEPKKSHDNEDIAGLFSAFGGDVAQYQEFKPAADAAAGPGWPLLDQLAGAPARAASGMADAAPAPTPGPAHQPAGHAPLTWPEPASPAPAPAAAALPPLPIPAAMHATAPAGPTPPPTALSALFDRLAAAPAEPSPGRHGLLAHWRHRG</sequence>
<proteinExistence type="predicted"/>
<evidence type="ECO:0000313" key="3">
    <source>
        <dbReference type="Proteomes" id="UP001212602"/>
    </source>
</evidence>